<feature type="domain" description="N-acetyltransferase" evidence="1">
    <location>
        <begin position="4"/>
        <end position="146"/>
    </location>
</feature>
<comment type="caution">
    <text evidence="2">The sequence shown here is derived from an EMBL/GenBank/DDBJ whole genome shotgun (WGS) entry which is preliminary data.</text>
</comment>
<dbReference type="InterPro" id="IPR000182">
    <property type="entry name" value="GNAT_dom"/>
</dbReference>
<reference evidence="2 3" key="1">
    <citation type="submission" date="2024-06" db="EMBL/GenBank/DDBJ databases">
        <title>The Natural Products Discovery Center: Release of the First 8490 Sequenced Strains for Exploring Actinobacteria Biosynthetic Diversity.</title>
        <authorList>
            <person name="Kalkreuter E."/>
            <person name="Kautsar S.A."/>
            <person name="Yang D."/>
            <person name="Bader C.D."/>
            <person name="Teijaro C.N."/>
            <person name="Fluegel L."/>
            <person name="Davis C.M."/>
            <person name="Simpson J.R."/>
            <person name="Lauterbach L."/>
            <person name="Steele A.D."/>
            <person name="Gui C."/>
            <person name="Meng S."/>
            <person name="Li G."/>
            <person name="Viehrig K."/>
            <person name="Ye F."/>
            <person name="Su P."/>
            <person name="Kiefer A.F."/>
            <person name="Nichols A."/>
            <person name="Cepeda A.J."/>
            <person name="Yan W."/>
            <person name="Fan B."/>
            <person name="Jiang Y."/>
            <person name="Adhikari A."/>
            <person name="Zheng C.-J."/>
            <person name="Schuster L."/>
            <person name="Cowan T.M."/>
            <person name="Smanski M.J."/>
            <person name="Chevrette M.G."/>
            <person name="De Carvalho L.P.S."/>
            <person name="Shen B."/>
        </authorList>
    </citation>
    <scope>NUCLEOTIDE SEQUENCE [LARGE SCALE GENOMIC DNA]</scope>
    <source>
        <strain evidence="2 3">NPDC048946</strain>
    </source>
</reference>
<dbReference type="CDD" id="cd04301">
    <property type="entry name" value="NAT_SF"/>
    <property type="match status" value="1"/>
</dbReference>
<evidence type="ECO:0000259" key="1">
    <source>
        <dbReference type="PROSITE" id="PS51186"/>
    </source>
</evidence>
<dbReference type="EMBL" id="JBEZFP010000040">
    <property type="protein sequence ID" value="MEU8135293.1"/>
    <property type="molecule type" value="Genomic_DNA"/>
</dbReference>
<dbReference type="Gene3D" id="3.40.630.30">
    <property type="match status" value="1"/>
</dbReference>
<proteinExistence type="predicted"/>
<keyword evidence="3" id="KW-1185">Reference proteome</keyword>
<evidence type="ECO:0000313" key="2">
    <source>
        <dbReference type="EMBL" id="MEU8135293.1"/>
    </source>
</evidence>
<dbReference type="Pfam" id="PF13673">
    <property type="entry name" value="Acetyltransf_10"/>
    <property type="match status" value="1"/>
</dbReference>
<organism evidence="2 3">
    <name type="scientific">Streptodolium elevatio</name>
    <dbReference type="NCBI Taxonomy" id="3157996"/>
    <lineage>
        <taxon>Bacteria</taxon>
        <taxon>Bacillati</taxon>
        <taxon>Actinomycetota</taxon>
        <taxon>Actinomycetes</taxon>
        <taxon>Kitasatosporales</taxon>
        <taxon>Streptomycetaceae</taxon>
        <taxon>Streptodolium</taxon>
    </lineage>
</organism>
<name>A0ABV3DHS6_9ACTN</name>
<accession>A0ABV3DHS6</accession>
<dbReference type="InterPro" id="IPR016181">
    <property type="entry name" value="Acyl_CoA_acyltransferase"/>
</dbReference>
<sequence>MVTVRVRRARPDEAGGLTRLMHELSAYQGEYASIIDGYEVAPDYIAQNPVYLAEAEGDGALLGFYGLLLEPPELDLMFVADRAQGLGVGRRLVDHMLHRAHDAGADHVRVVSHPPAEQFYVRMGAVRVAVLPPQPPKVTWERPELRFTVGGAATAQSTSTA</sequence>
<dbReference type="PROSITE" id="PS51186">
    <property type="entry name" value="GNAT"/>
    <property type="match status" value="1"/>
</dbReference>
<gene>
    <name evidence="2" type="ORF">AB0C36_17445</name>
</gene>
<dbReference type="Proteomes" id="UP001551482">
    <property type="component" value="Unassembled WGS sequence"/>
</dbReference>
<protein>
    <submittedName>
        <fullName evidence="2">GNAT family N-acetyltransferase</fullName>
    </submittedName>
</protein>
<evidence type="ECO:0000313" key="3">
    <source>
        <dbReference type="Proteomes" id="UP001551482"/>
    </source>
</evidence>
<dbReference type="SUPFAM" id="SSF55729">
    <property type="entry name" value="Acyl-CoA N-acyltransferases (Nat)"/>
    <property type="match status" value="1"/>
</dbReference>